<keyword evidence="5" id="KW-1133">Transmembrane helix</keyword>
<dbReference type="InterPro" id="IPR009056">
    <property type="entry name" value="Cyt_c-like_dom"/>
</dbReference>
<evidence type="ECO:0000313" key="8">
    <source>
        <dbReference type="Proteomes" id="UP001595935"/>
    </source>
</evidence>
<protein>
    <submittedName>
        <fullName evidence="7">C-type cytochrome</fullName>
    </submittedName>
</protein>
<dbReference type="Proteomes" id="UP001595935">
    <property type="component" value="Unassembled WGS sequence"/>
</dbReference>
<keyword evidence="3 4" id="KW-0408">Iron</keyword>
<evidence type="ECO:0000256" key="2">
    <source>
        <dbReference type="ARBA" id="ARBA00022723"/>
    </source>
</evidence>
<accession>A0ABV9PLB5</accession>
<feature type="transmembrane region" description="Helical" evidence="5">
    <location>
        <begin position="6"/>
        <end position="24"/>
    </location>
</feature>
<evidence type="ECO:0000259" key="6">
    <source>
        <dbReference type="PROSITE" id="PS51007"/>
    </source>
</evidence>
<evidence type="ECO:0000256" key="4">
    <source>
        <dbReference type="PROSITE-ProRule" id="PRU00433"/>
    </source>
</evidence>
<dbReference type="InterPro" id="IPR036909">
    <property type="entry name" value="Cyt_c-like_dom_sf"/>
</dbReference>
<gene>
    <name evidence="7" type="ORF">ACFO5S_22005</name>
</gene>
<keyword evidence="2 4" id="KW-0479">Metal-binding</keyword>
<keyword evidence="1 4" id="KW-0349">Heme</keyword>
<organism evidence="7 8">
    <name type="scientific">Flavobacterium branchiicola</name>
    <dbReference type="NCBI Taxonomy" id="1114875"/>
    <lineage>
        <taxon>Bacteria</taxon>
        <taxon>Pseudomonadati</taxon>
        <taxon>Bacteroidota</taxon>
        <taxon>Flavobacteriia</taxon>
        <taxon>Flavobacteriales</taxon>
        <taxon>Flavobacteriaceae</taxon>
        <taxon>Flavobacterium</taxon>
    </lineage>
</organism>
<keyword evidence="5" id="KW-0812">Transmembrane</keyword>
<evidence type="ECO:0000313" key="7">
    <source>
        <dbReference type="EMBL" id="MFC4750142.1"/>
    </source>
</evidence>
<feature type="domain" description="Cytochrome c" evidence="6">
    <location>
        <begin position="50"/>
        <end position="133"/>
    </location>
</feature>
<evidence type="ECO:0000256" key="1">
    <source>
        <dbReference type="ARBA" id="ARBA00022617"/>
    </source>
</evidence>
<comment type="caution">
    <text evidence="7">The sequence shown here is derived from an EMBL/GenBank/DDBJ whole genome shotgun (WGS) entry which is preliminary data.</text>
</comment>
<dbReference type="EMBL" id="JBHSGV010000013">
    <property type="protein sequence ID" value="MFC4750142.1"/>
    <property type="molecule type" value="Genomic_DNA"/>
</dbReference>
<sequence>MKKIRFILLSSIAVIILLSGIIIYKMNTVSENPEIVTTNTMFCGNPDLTINQEKGKIIFDSNCVACHKLNSKSTGPPLHETDSIVFINWLTDKKHKIDSTKVEILAIDYHKTMFSKTLKKEDVSFLIEYCHSK</sequence>
<dbReference type="PROSITE" id="PS51007">
    <property type="entry name" value="CYTC"/>
    <property type="match status" value="1"/>
</dbReference>
<keyword evidence="5" id="KW-0472">Membrane</keyword>
<proteinExistence type="predicted"/>
<dbReference type="SUPFAM" id="SSF46626">
    <property type="entry name" value="Cytochrome c"/>
    <property type="match status" value="1"/>
</dbReference>
<evidence type="ECO:0000256" key="5">
    <source>
        <dbReference type="SAM" id="Phobius"/>
    </source>
</evidence>
<dbReference type="RefSeq" id="WP_213260136.1">
    <property type="nucleotide sequence ID" value="NZ_JAGYWA010000013.1"/>
</dbReference>
<reference evidence="8" key="1">
    <citation type="journal article" date="2019" name="Int. J. Syst. Evol. Microbiol.">
        <title>The Global Catalogue of Microorganisms (GCM) 10K type strain sequencing project: providing services to taxonomists for standard genome sequencing and annotation.</title>
        <authorList>
            <consortium name="The Broad Institute Genomics Platform"/>
            <consortium name="The Broad Institute Genome Sequencing Center for Infectious Disease"/>
            <person name="Wu L."/>
            <person name="Ma J."/>
        </authorList>
    </citation>
    <scope>NUCLEOTIDE SEQUENCE [LARGE SCALE GENOMIC DNA]</scope>
    <source>
        <strain evidence="8">WYCCWR 13023</strain>
    </source>
</reference>
<name>A0ABV9PLB5_9FLAO</name>
<evidence type="ECO:0000256" key="3">
    <source>
        <dbReference type="ARBA" id="ARBA00023004"/>
    </source>
</evidence>
<dbReference type="Pfam" id="PF00034">
    <property type="entry name" value="Cytochrom_C"/>
    <property type="match status" value="1"/>
</dbReference>
<dbReference type="Gene3D" id="1.10.760.10">
    <property type="entry name" value="Cytochrome c-like domain"/>
    <property type="match status" value="1"/>
</dbReference>
<keyword evidence="8" id="KW-1185">Reference proteome</keyword>